<proteinExistence type="predicted"/>
<organism evidence="1 2">
    <name type="scientific">Hibiscus sabdariffa</name>
    <name type="common">roselle</name>
    <dbReference type="NCBI Taxonomy" id="183260"/>
    <lineage>
        <taxon>Eukaryota</taxon>
        <taxon>Viridiplantae</taxon>
        <taxon>Streptophyta</taxon>
        <taxon>Embryophyta</taxon>
        <taxon>Tracheophyta</taxon>
        <taxon>Spermatophyta</taxon>
        <taxon>Magnoliopsida</taxon>
        <taxon>eudicotyledons</taxon>
        <taxon>Gunneridae</taxon>
        <taxon>Pentapetalae</taxon>
        <taxon>rosids</taxon>
        <taxon>malvids</taxon>
        <taxon>Malvales</taxon>
        <taxon>Malvaceae</taxon>
        <taxon>Malvoideae</taxon>
        <taxon>Hibiscus</taxon>
    </lineage>
</organism>
<sequence>MISFQIERSERGGDLKVNMVEQGGVEEIDPKVEGFTGGGNATKDAVKRGSIETHTIELHARVSRSCEF</sequence>
<evidence type="ECO:0000313" key="1">
    <source>
        <dbReference type="EMBL" id="KAK8982879.1"/>
    </source>
</evidence>
<dbReference type="Proteomes" id="UP001396334">
    <property type="component" value="Unassembled WGS sequence"/>
</dbReference>
<gene>
    <name evidence="1" type="ORF">V6N11_054864</name>
</gene>
<evidence type="ECO:0000313" key="2">
    <source>
        <dbReference type="Proteomes" id="UP001396334"/>
    </source>
</evidence>
<accession>A0ABR2P3F6</accession>
<protein>
    <submittedName>
        <fullName evidence="1">Uncharacterized protein</fullName>
    </submittedName>
</protein>
<keyword evidence="2" id="KW-1185">Reference proteome</keyword>
<dbReference type="EMBL" id="JBBPBN010000083">
    <property type="protein sequence ID" value="KAK8982879.1"/>
    <property type="molecule type" value="Genomic_DNA"/>
</dbReference>
<reference evidence="1 2" key="1">
    <citation type="journal article" date="2024" name="G3 (Bethesda)">
        <title>Genome assembly of Hibiscus sabdariffa L. provides insights into metabolisms of medicinal natural products.</title>
        <authorList>
            <person name="Kim T."/>
        </authorList>
    </citation>
    <scope>NUCLEOTIDE SEQUENCE [LARGE SCALE GENOMIC DNA]</scope>
    <source>
        <strain evidence="1">TK-2024</strain>
        <tissue evidence="1">Old leaves</tissue>
    </source>
</reference>
<name>A0ABR2P3F6_9ROSI</name>
<comment type="caution">
    <text evidence="1">The sequence shown here is derived from an EMBL/GenBank/DDBJ whole genome shotgun (WGS) entry which is preliminary data.</text>
</comment>